<evidence type="ECO:0000256" key="5">
    <source>
        <dbReference type="SAM" id="Phobius"/>
    </source>
</evidence>
<dbReference type="Pfam" id="PF03688">
    <property type="entry name" value="Nepo_coat_C"/>
    <property type="match status" value="1"/>
</dbReference>
<feature type="transmembrane region" description="Helical" evidence="5">
    <location>
        <begin position="138"/>
        <end position="161"/>
    </location>
</feature>
<evidence type="ECO:0000256" key="2">
    <source>
        <dbReference type="ARBA" id="ARBA00022561"/>
    </source>
</evidence>
<dbReference type="GO" id="GO:0019028">
    <property type="term" value="C:viral capsid"/>
    <property type="evidence" value="ECO:0007669"/>
    <property type="project" value="UniProtKB-KW"/>
</dbReference>
<keyword evidence="5" id="KW-0472">Membrane</keyword>
<reference evidence="9" key="2">
    <citation type="journal article" date="2024" name="Arch. Virol.">
        <title>Probing of plant transcriptomes reveals the hidden genetic diversity of the family Secoviridae.</title>
        <authorList>
            <person name="Sidharthan V.K."/>
            <person name="Reddy V."/>
            <person name="Kiran G."/>
            <person name="Rajeswari V."/>
            <person name="Baranwal V.K."/>
            <person name="Kumar M.K."/>
            <person name="Kumar K.S."/>
        </authorList>
    </citation>
    <scope>NUCLEOTIDE SEQUENCE</scope>
    <source>
        <strain evidence="9">Sau chi</strain>
    </source>
</reference>
<evidence type="ECO:0000259" key="8">
    <source>
        <dbReference type="Pfam" id="PF03689"/>
    </source>
</evidence>
<sequence length="1109" mass="122145">MGFLDFCRQQAENRATQARQLAASTLVLIKDTITRISASDVKYISISSLSSPFSLLSAYRAENSSLHGLTCPYFRRGDYTASFSYLLRSRESIFLDWFVHDPFYREQYISRSSRASLLGVYSSHKEQRKYLLSLFKHLGFFGFSFFYLGFDRIFLFVILFWQCFGFALCKLFQGVFHCISLSFPLPTLPSSSLSYSQVLDTITLLECSNVQAMCAPASSSSTVQEHNVTAPTSQPGGVTGIAERWRRQRAQERNVREQAQRLSEPGVGATSATPSFEQAGRAYLLADGARATDSSLLPRRGNIYGSRVMGIPRLARSVDVRSLRTLMTNAGAIRASDGGILVNFNPCPEEEMEAQRDMGNNSYHLDLVEIFIDPSGMGGDDTDLSVVATWGGDTEFTRAWLGTVATFLGNGSSGSVMGPGVRIFYESANHHRDLQLRIGSTNTTRDTDQILAGIYVGTMRQHTGPAQELRHVISNTIVRDQEQGRVIRSQQLGNTWVLSPTGGFVPGVPEVRMRLQGNSVLEMIDPLTYRAVSTPDQWFTVQGNRGGRLNRSMSNFVSLPRQEAARRSIDNLLHSQIQGEPRDMLNEPRTGNAAGLSDPAEILFSTSFMVPKDAKVGSLLSVFNILSESAAFSSQLYSEWFAGNLFLGDLCLVCEAPPSSYSGLALLFTFDFYERLDEKPSTLPLAVGKHFPHTVHILRNGDRHVFNLSFKEHFGHALHSRGTGFCVPRVFVSVATGNQVEAFDTWKCTVNFSCRRESFGSLFDLGAVATWPPSRDIAFNRFIGPYVIESGTAAKDLEISLSLGGGSTWSGGSIISFPSACFSVFQGQVGSIKFVLEPTCSIFCTAKFLCVLVFGSFVPTTAQMWKMKHAVVTGGEVVELPFDVPFGTIPTMSLAGAHLIYRPIGGVMAPKDFPGKYEFLVHIIDVTRGEAEFRTFSSTDDYMAWFTCTNITVDDFTLEIPSRLTDFSTKEATFTMYNNGFSQMVGASGFHQGEVELEFSWSLNSSFSEAKGWISISTLYGTPSANFRGHYSVSNCVMPNKRVVRFSIGTFAGGVTANFKGFDTNSVKFHTNIGKYLSSLCVSVRPLPGFKFFGKSAIIRKSASSSSAG</sequence>
<evidence type="ECO:0000259" key="6">
    <source>
        <dbReference type="Pfam" id="PF03391"/>
    </source>
</evidence>
<dbReference type="Pfam" id="PF03391">
    <property type="entry name" value="Nepo_coat"/>
    <property type="match status" value="1"/>
</dbReference>
<feature type="domain" description="Nepovirus coat protein" evidence="6">
    <location>
        <begin position="770"/>
        <end position="926"/>
    </location>
</feature>
<keyword evidence="3" id="KW-0946">Virion</keyword>
<name>A0AAT9JB62_9SECO</name>
<dbReference type="Gene3D" id="2.60.120.20">
    <property type="match status" value="2"/>
</dbReference>
<dbReference type="GO" id="GO:0005198">
    <property type="term" value="F:structural molecule activity"/>
    <property type="evidence" value="ECO:0007669"/>
    <property type="project" value="InterPro"/>
</dbReference>
<dbReference type="EMBL" id="BK065059">
    <property type="protein sequence ID" value="DBA54728.1"/>
    <property type="molecule type" value="Genomic_RNA"/>
</dbReference>
<protein>
    <submittedName>
        <fullName evidence="9">Polyprotein</fullName>
    </submittedName>
</protein>
<dbReference type="InterPro" id="IPR005305">
    <property type="entry name" value="Nepo_coat_C"/>
</dbReference>
<feature type="region of interest" description="Disordered" evidence="4">
    <location>
        <begin position="252"/>
        <end position="273"/>
    </location>
</feature>
<comment type="subcellular location">
    <subcellularLocation>
        <location evidence="1">Virion</location>
    </subcellularLocation>
</comment>
<keyword evidence="5" id="KW-0812">Transmembrane</keyword>
<evidence type="ECO:0000256" key="1">
    <source>
        <dbReference type="ARBA" id="ARBA00004328"/>
    </source>
</evidence>
<organism evidence="9">
    <name type="scientific">Asian lizard's tail nepovirus</name>
    <dbReference type="NCBI Taxonomy" id="3115763"/>
    <lineage>
        <taxon>Viruses</taxon>
        <taxon>Riboviria</taxon>
        <taxon>Orthornavirae</taxon>
        <taxon>Pisuviricota</taxon>
        <taxon>Pisoniviricetes</taxon>
        <taxon>Picornavirales</taxon>
        <taxon>Secoviridae</taxon>
        <taxon>Comovirinae</taxon>
        <taxon>Nepovirus</taxon>
    </lineage>
</organism>
<dbReference type="InterPro" id="IPR005054">
    <property type="entry name" value="Nepo_coat"/>
</dbReference>
<keyword evidence="2" id="KW-0167">Capsid protein</keyword>
<dbReference type="Pfam" id="PF03689">
    <property type="entry name" value="Nepo_coat_N"/>
    <property type="match status" value="1"/>
</dbReference>
<evidence type="ECO:0000256" key="3">
    <source>
        <dbReference type="ARBA" id="ARBA00022844"/>
    </source>
</evidence>
<proteinExistence type="predicted"/>
<feature type="domain" description="Nepovirus coat protein C-terminal" evidence="7">
    <location>
        <begin position="939"/>
        <end position="1096"/>
    </location>
</feature>
<dbReference type="InterPro" id="IPR029053">
    <property type="entry name" value="Viral_coat"/>
</dbReference>
<dbReference type="InterPro" id="IPR005306">
    <property type="entry name" value="Nepo_coat_N"/>
</dbReference>
<evidence type="ECO:0000256" key="4">
    <source>
        <dbReference type="SAM" id="MobiDB-lite"/>
    </source>
</evidence>
<evidence type="ECO:0000259" key="7">
    <source>
        <dbReference type="Pfam" id="PF03688"/>
    </source>
</evidence>
<keyword evidence="5" id="KW-1133">Transmembrane helix</keyword>
<dbReference type="SUPFAM" id="SSF88633">
    <property type="entry name" value="Positive stranded ssRNA viruses"/>
    <property type="match status" value="3"/>
</dbReference>
<feature type="domain" description="Nepovirus coat protein N-terminal" evidence="8">
    <location>
        <begin position="603"/>
        <end position="687"/>
    </location>
</feature>
<evidence type="ECO:0000313" key="9">
    <source>
        <dbReference type="EMBL" id="DBA54728.1"/>
    </source>
</evidence>
<accession>A0AAT9JB62</accession>
<reference evidence="9" key="1">
    <citation type="submission" date="2023-11" db="EMBL/GenBank/DDBJ databases">
        <authorList>
            <person name="Sidharthan V.K."/>
            <person name="Reddy V."/>
            <person name="Kiran G."/>
            <person name="Rajeswari V."/>
            <person name="Baranwal V.K."/>
        </authorList>
    </citation>
    <scope>NUCLEOTIDE SEQUENCE</scope>
    <source>
        <strain evidence="9">Sau chi</strain>
    </source>
</reference>